<name>A0ABN2PA13_9ACTN</name>
<keyword evidence="2" id="KW-0472">Membrane</keyword>
<dbReference type="RefSeq" id="WP_344005920.1">
    <property type="nucleotide sequence ID" value="NZ_BAAAMY010000004.1"/>
</dbReference>
<feature type="region of interest" description="Disordered" evidence="1">
    <location>
        <begin position="1"/>
        <end position="26"/>
    </location>
</feature>
<accession>A0ABN2PA13</accession>
<proteinExistence type="predicted"/>
<evidence type="ECO:0008006" key="5">
    <source>
        <dbReference type="Google" id="ProtNLM"/>
    </source>
</evidence>
<dbReference type="EMBL" id="BAAAMY010000004">
    <property type="protein sequence ID" value="GAA1915393.1"/>
    <property type="molecule type" value="Genomic_DNA"/>
</dbReference>
<reference evidence="3 4" key="1">
    <citation type="journal article" date="2019" name="Int. J. Syst. Evol. Microbiol.">
        <title>The Global Catalogue of Microorganisms (GCM) 10K type strain sequencing project: providing services to taxonomists for standard genome sequencing and annotation.</title>
        <authorList>
            <consortium name="The Broad Institute Genomics Platform"/>
            <consortium name="The Broad Institute Genome Sequencing Center for Infectious Disease"/>
            <person name="Wu L."/>
            <person name="Ma J."/>
        </authorList>
    </citation>
    <scope>NUCLEOTIDE SEQUENCE [LARGE SCALE GENOMIC DNA]</scope>
    <source>
        <strain evidence="3 4">JCM 14046</strain>
    </source>
</reference>
<gene>
    <name evidence="3" type="ORF">GCM10009737_16000</name>
</gene>
<evidence type="ECO:0000313" key="4">
    <source>
        <dbReference type="Proteomes" id="UP001501612"/>
    </source>
</evidence>
<evidence type="ECO:0000256" key="2">
    <source>
        <dbReference type="SAM" id="Phobius"/>
    </source>
</evidence>
<protein>
    <recommendedName>
        <fullName evidence="5">PH domain-containing protein</fullName>
    </recommendedName>
</protein>
<feature type="transmembrane region" description="Helical" evidence="2">
    <location>
        <begin position="44"/>
        <end position="63"/>
    </location>
</feature>
<keyword evidence="4" id="KW-1185">Reference proteome</keyword>
<keyword evidence="2" id="KW-1133">Transmembrane helix</keyword>
<organism evidence="3 4">
    <name type="scientific">Nocardioides lentus</name>
    <dbReference type="NCBI Taxonomy" id="338077"/>
    <lineage>
        <taxon>Bacteria</taxon>
        <taxon>Bacillati</taxon>
        <taxon>Actinomycetota</taxon>
        <taxon>Actinomycetes</taxon>
        <taxon>Propionibacteriales</taxon>
        <taxon>Nocardioidaceae</taxon>
        <taxon>Nocardioides</taxon>
    </lineage>
</organism>
<keyword evidence="2" id="KW-0812">Transmembrane</keyword>
<comment type="caution">
    <text evidence="3">The sequence shown here is derived from an EMBL/GenBank/DDBJ whole genome shotgun (WGS) entry which is preliminary data.</text>
</comment>
<evidence type="ECO:0000313" key="3">
    <source>
        <dbReference type="EMBL" id="GAA1915393.1"/>
    </source>
</evidence>
<evidence type="ECO:0000256" key="1">
    <source>
        <dbReference type="SAM" id="MobiDB-lite"/>
    </source>
</evidence>
<sequence length="182" mass="19205">MSISDDTDAAARGADPSRDGGDPRSGELAVHRFHRPGLARLHRLALAVSLGGLLVALLTWALAGGAAAVGALVVATALAAALWLAWFGEPACAVRVEYGALVVVEGDREHRVDVAGADLEVVSAPGRRGWKVLVRRPGRRVLVIDGAMVDADELTRVLGRWRPDLLGAPPDDRRRPPRPDAA</sequence>
<feature type="transmembrane region" description="Helical" evidence="2">
    <location>
        <begin position="69"/>
        <end position="87"/>
    </location>
</feature>
<dbReference type="Proteomes" id="UP001501612">
    <property type="component" value="Unassembled WGS sequence"/>
</dbReference>
<feature type="compositionally biased region" description="Basic and acidic residues" evidence="1">
    <location>
        <begin position="15"/>
        <end position="25"/>
    </location>
</feature>